<dbReference type="PANTHER" id="PTHR22736:SF2">
    <property type="entry name" value="COILED-COIL DOMAIN-CONTAINING PROTEIN 66"/>
    <property type="match status" value="1"/>
</dbReference>
<feature type="region of interest" description="Disordered" evidence="2">
    <location>
        <begin position="606"/>
        <end position="627"/>
    </location>
</feature>
<evidence type="ECO:0000256" key="2">
    <source>
        <dbReference type="SAM" id="MobiDB-lite"/>
    </source>
</evidence>
<dbReference type="GO" id="GO:0042803">
    <property type="term" value="F:protein homodimerization activity"/>
    <property type="evidence" value="ECO:0007669"/>
    <property type="project" value="Ensembl"/>
</dbReference>
<dbReference type="GO" id="GO:0005886">
    <property type="term" value="C:plasma membrane"/>
    <property type="evidence" value="ECO:0007669"/>
    <property type="project" value="Ensembl"/>
</dbReference>
<dbReference type="GO" id="GO:0030054">
    <property type="term" value="C:cell junction"/>
    <property type="evidence" value="ECO:0007669"/>
    <property type="project" value="Ensembl"/>
</dbReference>
<dbReference type="GO" id="GO:0036064">
    <property type="term" value="C:ciliary basal body"/>
    <property type="evidence" value="ECO:0007669"/>
    <property type="project" value="Ensembl"/>
</dbReference>
<reference evidence="4" key="1">
    <citation type="submission" date="2025-08" db="UniProtKB">
        <authorList>
            <consortium name="Ensembl"/>
        </authorList>
    </citation>
    <scope>IDENTIFICATION</scope>
</reference>
<dbReference type="GO" id="GO:0090543">
    <property type="term" value="C:Flemming body"/>
    <property type="evidence" value="ECO:0007669"/>
    <property type="project" value="Ensembl"/>
</dbReference>
<feature type="region of interest" description="Disordered" evidence="2">
    <location>
        <begin position="414"/>
        <end position="441"/>
    </location>
</feature>
<feature type="domain" description="CCDC66" evidence="3">
    <location>
        <begin position="457"/>
        <end position="602"/>
    </location>
</feature>
<dbReference type="GO" id="GO:0090307">
    <property type="term" value="P:mitotic spindle assembly"/>
    <property type="evidence" value="ECO:0007669"/>
    <property type="project" value="Ensembl"/>
</dbReference>
<dbReference type="GO" id="GO:0050908">
    <property type="term" value="P:detection of light stimulus involved in visual perception"/>
    <property type="evidence" value="ECO:0007669"/>
    <property type="project" value="Ensembl"/>
</dbReference>
<dbReference type="InterPro" id="IPR039183">
    <property type="entry name" value="CCD66"/>
</dbReference>
<keyword evidence="1" id="KW-0175">Coiled coil</keyword>
<dbReference type="GO" id="GO:0005829">
    <property type="term" value="C:cytosol"/>
    <property type="evidence" value="ECO:0007669"/>
    <property type="project" value="Ensembl"/>
</dbReference>
<proteinExistence type="predicted"/>
<dbReference type="GO" id="GO:1903564">
    <property type="term" value="P:regulation of protein localization to cilium"/>
    <property type="evidence" value="ECO:0007669"/>
    <property type="project" value="Ensembl"/>
</dbReference>
<dbReference type="Proteomes" id="UP000694409">
    <property type="component" value="Unassembled WGS sequence"/>
</dbReference>
<dbReference type="GO" id="GO:0007080">
    <property type="term" value="P:mitotic metaphase chromosome alignment"/>
    <property type="evidence" value="ECO:0007669"/>
    <property type="project" value="Ensembl"/>
</dbReference>
<feature type="compositionally biased region" description="Low complexity" evidence="2">
    <location>
        <begin position="842"/>
        <end position="853"/>
    </location>
</feature>
<dbReference type="OMA" id="MKSNLVC"/>
<evidence type="ECO:0000256" key="1">
    <source>
        <dbReference type="SAM" id="Coils"/>
    </source>
</evidence>
<gene>
    <name evidence="4" type="primary">CCDC66</name>
</gene>
<dbReference type="RefSeq" id="XP_018770587.1">
    <property type="nucleotide sequence ID" value="XM_018915042.3"/>
</dbReference>
<dbReference type="GO" id="GO:0005874">
    <property type="term" value="C:microtubule"/>
    <property type="evidence" value="ECO:0007669"/>
    <property type="project" value="Ensembl"/>
</dbReference>
<reference evidence="4" key="2">
    <citation type="submission" date="2025-09" db="UniProtKB">
        <authorList>
            <consortium name="Ensembl"/>
        </authorList>
    </citation>
    <scope>IDENTIFICATION</scope>
</reference>
<dbReference type="GO" id="GO:0032465">
    <property type="term" value="P:regulation of cytokinesis"/>
    <property type="evidence" value="ECO:0007669"/>
    <property type="project" value="Ensembl"/>
</dbReference>
<evidence type="ECO:0000313" key="5">
    <source>
        <dbReference type="Proteomes" id="UP000694409"/>
    </source>
</evidence>
<dbReference type="CTD" id="285331"/>
<dbReference type="GO" id="GO:0034451">
    <property type="term" value="C:centriolar satellite"/>
    <property type="evidence" value="ECO:0007669"/>
    <property type="project" value="Ensembl"/>
</dbReference>
<feature type="compositionally biased region" description="Basic and acidic residues" evidence="2">
    <location>
        <begin position="80"/>
        <end position="91"/>
    </location>
</feature>
<feature type="region of interest" description="Disordered" evidence="2">
    <location>
        <begin position="836"/>
        <end position="861"/>
    </location>
</feature>
<feature type="region of interest" description="Disordered" evidence="2">
    <location>
        <begin position="192"/>
        <end position="220"/>
    </location>
</feature>
<dbReference type="GO" id="GO:0001917">
    <property type="term" value="C:photoreceptor inner segment"/>
    <property type="evidence" value="ECO:0007669"/>
    <property type="project" value="Ensembl"/>
</dbReference>
<dbReference type="GO" id="GO:0008017">
    <property type="term" value="F:microtubule binding"/>
    <property type="evidence" value="ECO:0007669"/>
    <property type="project" value="Ensembl"/>
</dbReference>
<dbReference type="AlphaFoldDB" id="A0A8C9MFU9"/>
<accession>A0A8C9MFU9</accession>
<feature type="compositionally biased region" description="Basic and acidic residues" evidence="2">
    <location>
        <begin position="789"/>
        <end position="805"/>
    </location>
</feature>
<feature type="compositionally biased region" description="Basic and acidic residues" evidence="2">
    <location>
        <begin position="736"/>
        <end position="747"/>
    </location>
</feature>
<sequence>MNLGDGLKLETEVLDGKPRLILASSDKSKPAMKMGNKTRAPKQALRIKHTGLILRPTQNACIKQENLTKPRSESSLSMTKGEKLQVNKHSSHEATTKSYSLIFQRDKTKRYPDSEDPSIVKNTKHKPQAPHVSAEDLKSLVCLTQAQLQQILMIVKEGRSISETHNEKQEEMATNEAPEENVYASLEKDCEVSPVPDEANSDSGRKQEAHPQPGQNVIKDSWKPADLFSTLGEREGEKALLEFKKAQWKKELDEQVALKKKLKETLEGEVGYFWAKLGSKKTPKVETPDPDQTVLPADSVCGTEENSACTAAIATEADGVALNVPRAPAGQSSDFSSSDFPAGSCTALPFREAVPQELPFTALKHEQQKKWLEELDKQKEEAKLRKLEEKLNLSKAEEHDRWEMHFDSFKNHFNANAQHPLNGMHRQPESLSLSPDPKDPTAFIHPLSPAALGNLMPSQMGTAEKAAKNGTLEQSQRASFLRSMTALLDPAQIEERDRRRQKQLEHQKAIMAQVEEKRKQKQLEEEQRKWQEQQEELRLAREKAQLQKQFEEEMLKQKQKEELATLKAKELYQTMEKAQELAQGSKQDQHIPDLAQKAHDISELQNSLGGGVESPLELQASPRKDTAVQTDCFNPSAYTESAEERTACCESPDISIEYKEMSNSKKYQKEMQYMDKNKLPGKGSGGIYSDLYEQYARKGRHIKSSEKYSKRPDWNINKPGKRFIPASERYPKALQRQREENKVRRQMELLQLVERNSPGQLSARRGGHSARSLSPREEAAVKSKGHRGRKEEKFHKNHLNEERSESPPVPAVRNRLLQVQQRQMQASPFLVCKELGGSEQDSPAASQRSRSPAAVPPSPPWARFVPYVRTREVFCLPPEAPPSRPSTQHTHDSYQMPRQIFSSDHVRDPLLNPDAVTIRERQQEILKGLSKLRQGLLQKQKELENTLIPIVAQENFMPPF</sequence>
<dbReference type="GO" id="GO:0005819">
    <property type="term" value="C:spindle"/>
    <property type="evidence" value="ECO:0007669"/>
    <property type="project" value="Ensembl"/>
</dbReference>
<dbReference type="GO" id="GO:0005930">
    <property type="term" value="C:axoneme"/>
    <property type="evidence" value="ECO:0007669"/>
    <property type="project" value="Ensembl"/>
</dbReference>
<feature type="region of interest" description="Disordered" evidence="2">
    <location>
        <begin position="68"/>
        <end position="91"/>
    </location>
</feature>
<dbReference type="PANTHER" id="PTHR22736">
    <property type="entry name" value="COILED-COIL DOMAIN-CONTAINING PROTEIN 66"/>
    <property type="match status" value="1"/>
</dbReference>
<dbReference type="InterPro" id="IPR040467">
    <property type="entry name" value="CCDC66_dom"/>
</dbReference>
<dbReference type="Pfam" id="PF15236">
    <property type="entry name" value="CCDC66"/>
    <property type="match status" value="1"/>
</dbReference>
<feature type="coiled-coil region" evidence="1">
    <location>
        <begin position="365"/>
        <end position="399"/>
    </location>
</feature>
<feature type="region of interest" description="Disordered" evidence="2">
    <location>
        <begin position="700"/>
        <end position="811"/>
    </location>
</feature>
<evidence type="ECO:0000259" key="3">
    <source>
        <dbReference type="Pfam" id="PF15236"/>
    </source>
</evidence>
<dbReference type="GeneID" id="103816999"/>
<dbReference type="Ensembl" id="ENSSCAT00000003357.1">
    <property type="protein sequence ID" value="ENSSCAP00000002847.1"/>
    <property type="gene ID" value="ENSSCAG00000002465.1"/>
</dbReference>
<dbReference type="OrthoDB" id="10042846at2759"/>
<keyword evidence="5" id="KW-1185">Reference proteome</keyword>
<dbReference type="GeneTree" id="ENSGT00390000012411"/>
<feature type="coiled-coil region" evidence="1">
    <location>
        <begin position="504"/>
        <end position="588"/>
    </location>
</feature>
<protein>
    <submittedName>
        <fullName evidence="4">Coiled-coil domain containing 66</fullName>
    </submittedName>
</protein>
<feature type="region of interest" description="Disordered" evidence="2">
    <location>
        <begin position="110"/>
        <end position="130"/>
    </location>
</feature>
<feature type="compositionally biased region" description="Basic and acidic residues" evidence="2">
    <location>
        <begin position="703"/>
        <end position="713"/>
    </location>
</feature>
<dbReference type="KEGG" id="scan:103816999"/>
<dbReference type="GO" id="GO:0007020">
    <property type="term" value="P:microtubule nucleation"/>
    <property type="evidence" value="ECO:0007669"/>
    <property type="project" value="Ensembl"/>
</dbReference>
<dbReference type="GO" id="GO:1905349">
    <property type="term" value="P:ciliary transition zone assembly"/>
    <property type="evidence" value="ECO:0007669"/>
    <property type="project" value="Ensembl"/>
</dbReference>
<evidence type="ECO:0000313" key="4">
    <source>
        <dbReference type="Ensembl" id="ENSSCAP00000002847.1"/>
    </source>
</evidence>
<dbReference type="GO" id="GO:0001578">
    <property type="term" value="P:microtubule bundle formation"/>
    <property type="evidence" value="ECO:0007669"/>
    <property type="project" value="Ensembl"/>
</dbReference>
<organism evidence="4 5">
    <name type="scientific">Serinus canaria</name>
    <name type="common">Island canary</name>
    <name type="synonym">Fringilla canaria</name>
    <dbReference type="NCBI Taxonomy" id="9135"/>
    <lineage>
        <taxon>Eukaryota</taxon>
        <taxon>Metazoa</taxon>
        <taxon>Chordata</taxon>
        <taxon>Craniata</taxon>
        <taxon>Vertebrata</taxon>
        <taxon>Euteleostomi</taxon>
        <taxon>Archelosauria</taxon>
        <taxon>Archosauria</taxon>
        <taxon>Dinosauria</taxon>
        <taxon>Saurischia</taxon>
        <taxon>Theropoda</taxon>
        <taxon>Coelurosauria</taxon>
        <taxon>Aves</taxon>
        <taxon>Neognathae</taxon>
        <taxon>Neoaves</taxon>
        <taxon>Telluraves</taxon>
        <taxon>Australaves</taxon>
        <taxon>Passeriformes</taxon>
        <taxon>Passeroidea</taxon>
        <taxon>Fringillidae</taxon>
        <taxon>Carduelinae</taxon>
        <taxon>Serinus</taxon>
    </lineage>
</organism>
<name>A0A8C9MFU9_SERCA</name>
<dbReference type="GO" id="GO:0000132">
    <property type="term" value="P:establishment of mitotic spindle orientation"/>
    <property type="evidence" value="ECO:0007669"/>
    <property type="project" value="Ensembl"/>
</dbReference>